<evidence type="ECO:0000256" key="10">
    <source>
        <dbReference type="RuleBase" id="RU004387"/>
    </source>
</evidence>
<dbReference type="Proteomes" id="UP000810292">
    <property type="component" value="Unassembled WGS sequence"/>
</dbReference>
<evidence type="ECO:0000256" key="2">
    <source>
        <dbReference type="ARBA" id="ARBA00008290"/>
    </source>
</evidence>
<evidence type="ECO:0000256" key="6">
    <source>
        <dbReference type="ARBA" id="ARBA00022801"/>
    </source>
</evidence>
<dbReference type="GO" id="GO:0005737">
    <property type="term" value="C:cytoplasm"/>
    <property type="evidence" value="ECO:0007669"/>
    <property type="project" value="UniProtKB-ARBA"/>
</dbReference>
<dbReference type="PANTHER" id="PTHR28570:SF2">
    <property type="entry name" value="M18 FAMILY AMINOPEPTIDASE 1-RELATED"/>
    <property type="match status" value="1"/>
</dbReference>
<comment type="caution">
    <text evidence="11">The sequence shown here is derived from an EMBL/GenBank/DDBJ whole genome shotgun (WGS) entry which is preliminary data.</text>
</comment>
<comment type="similarity">
    <text evidence="2 9">Belongs to the peptidase M18 family.</text>
</comment>
<dbReference type="Pfam" id="PF02127">
    <property type="entry name" value="Peptidase_M18"/>
    <property type="match status" value="1"/>
</dbReference>
<dbReference type="EMBL" id="JADIMF010000020">
    <property type="protein sequence ID" value="MBO8468450.1"/>
    <property type="molecule type" value="Genomic_DNA"/>
</dbReference>
<keyword evidence="4 9" id="KW-0645">Protease</keyword>
<proteinExistence type="inferred from homology"/>
<reference evidence="11" key="1">
    <citation type="submission" date="2020-10" db="EMBL/GenBank/DDBJ databases">
        <authorList>
            <person name="Gilroy R."/>
        </authorList>
    </citation>
    <scope>NUCLEOTIDE SEQUENCE</scope>
    <source>
        <strain evidence="11">14700</strain>
    </source>
</reference>
<dbReference type="PANTHER" id="PTHR28570">
    <property type="entry name" value="ASPARTYL AMINOPEPTIDASE"/>
    <property type="match status" value="1"/>
</dbReference>
<evidence type="ECO:0000256" key="3">
    <source>
        <dbReference type="ARBA" id="ARBA00022438"/>
    </source>
</evidence>
<dbReference type="EC" id="3.4.11.-" evidence="10"/>
<reference evidence="11" key="2">
    <citation type="journal article" date="2021" name="PeerJ">
        <title>Extensive microbial diversity within the chicken gut microbiome revealed by metagenomics and culture.</title>
        <authorList>
            <person name="Gilroy R."/>
            <person name="Ravi A."/>
            <person name="Getino M."/>
            <person name="Pursley I."/>
            <person name="Horton D.L."/>
            <person name="Alikhan N.F."/>
            <person name="Baker D."/>
            <person name="Gharbi K."/>
            <person name="Hall N."/>
            <person name="Watson M."/>
            <person name="Adriaenssens E.M."/>
            <person name="Foster-Nyarko E."/>
            <person name="Jarju S."/>
            <person name="Secka A."/>
            <person name="Antonio M."/>
            <person name="Oren A."/>
            <person name="Chaudhuri R.R."/>
            <person name="La Ragione R."/>
            <person name="Hildebrand F."/>
            <person name="Pallen M.J."/>
        </authorList>
    </citation>
    <scope>NUCLEOTIDE SEQUENCE</scope>
    <source>
        <strain evidence="11">14700</strain>
    </source>
</reference>
<keyword evidence="5 9" id="KW-0479">Metal-binding</keyword>
<dbReference type="GO" id="GO:0004177">
    <property type="term" value="F:aminopeptidase activity"/>
    <property type="evidence" value="ECO:0007669"/>
    <property type="project" value="UniProtKB-KW"/>
</dbReference>
<dbReference type="InterPro" id="IPR001948">
    <property type="entry name" value="Peptidase_M18"/>
</dbReference>
<evidence type="ECO:0000313" key="12">
    <source>
        <dbReference type="Proteomes" id="UP000810292"/>
    </source>
</evidence>
<dbReference type="InterPro" id="IPR023358">
    <property type="entry name" value="Peptidase_M18_dom2"/>
</dbReference>
<dbReference type="GO" id="GO:0008270">
    <property type="term" value="F:zinc ion binding"/>
    <property type="evidence" value="ECO:0007669"/>
    <property type="project" value="InterPro"/>
</dbReference>
<comment type="cofactor">
    <cofactor evidence="1 10">
        <name>Zn(2+)</name>
        <dbReference type="ChEBI" id="CHEBI:29105"/>
    </cofactor>
</comment>
<name>A0A9D9I9X5_9SPIO</name>
<keyword evidence="7 9" id="KW-0862">Zinc</keyword>
<evidence type="ECO:0000256" key="8">
    <source>
        <dbReference type="ARBA" id="ARBA00023049"/>
    </source>
</evidence>
<evidence type="ECO:0000256" key="4">
    <source>
        <dbReference type="ARBA" id="ARBA00022670"/>
    </source>
</evidence>
<dbReference type="AlphaFoldDB" id="A0A9D9I9X5"/>
<organism evidence="11 12">
    <name type="scientific">Candidatus Ornithospirochaeta stercoravium</name>
    <dbReference type="NCBI Taxonomy" id="2840897"/>
    <lineage>
        <taxon>Bacteria</taxon>
        <taxon>Pseudomonadati</taxon>
        <taxon>Spirochaetota</taxon>
        <taxon>Spirochaetia</taxon>
        <taxon>Spirochaetales</taxon>
        <taxon>Spirochaetaceae</taxon>
        <taxon>Spirochaetaceae incertae sedis</taxon>
        <taxon>Candidatus Ornithospirochaeta</taxon>
    </lineage>
</organism>
<keyword evidence="3 9" id="KW-0031">Aminopeptidase</keyword>
<evidence type="ECO:0000313" key="11">
    <source>
        <dbReference type="EMBL" id="MBO8468450.1"/>
    </source>
</evidence>
<gene>
    <name evidence="11" type="ORF">IAA72_01520</name>
</gene>
<evidence type="ECO:0000256" key="1">
    <source>
        <dbReference type="ARBA" id="ARBA00001947"/>
    </source>
</evidence>
<dbReference type="NCBIfam" id="NF002600">
    <property type="entry name" value="PRK02256.1"/>
    <property type="match status" value="1"/>
</dbReference>
<dbReference type="GO" id="GO:0006508">
    <property type="term" value="P:proteolysis"/>
    <property type="evidence" value="ECO:0007669"/>
    <property type="project" value="UniProtKB-KW"/>
</dbReference>
<dbReference type="SUPFAM" id="SSF53187">
    <property type="entry name" value="Zn-dependent exopeptidases"/>
    <property type="match status" value="1"/>
</dbReference>
<keyword evidence="6 9" id="KW-0378">Hydrolase</keyword>
<dbReference type="SUPFAM" id="SSF101821">
    <property type="entry name" value="Aminopeptidase/glucanase lid domain"/>
    <property type="match status" value="1"/>
</dbReference>
<evidence type="ECO:0000256" key="9">
    <source>
        <dbReference type="RuleBase" id="RU004386"/>
    </source>
</evidence>
<evidence type="ECO:0000256" key="5">
    <source>
        <dbReference type="ARBA" id="ARBA00022723"/>
    </source>
</evidence>
<accession>A0A9D9I9X5</accession>
<keyword evidence="8 9" id="KW-0482">Metalloprotease</keyword>
<sequence>MRVLYQNTLFSASGALSIFILEVSMNLIESYRSFLDKGKTERECVKEIIKLAEKEGYRNIESTDKLHAGDKVYYVQYGKSIALFNIGKDDIENGMNILGAHIDSPRLDVKMNPVYENENVVYLDTHYYGGIKKYQWVTLPLAIHGTIAKKDGTSIEICIGEDDERTFCISDILPHMAQEQMKKNASEFIQGEDLDLVIGLNQDEKGEKDAGKKKILDILLEEFGIDEKDFQSAELEVVPQGYSKYLGFDRSMILAYGQDDRVCAFTSLAAMLANKEAERTSCCLLVDKEEIGSNGATGMDSVFFENASAELLSRLSGYDGLKLRRMMRNSYMLSSDVNAAFDPLNPGLYDKKNASVLGGGVVFNKYTGSRGKAGASDANAEFIAKLRNTMDSHSVKYQMSEMGKVDTGGGGTIAKYAAYYGMQVIDCGVAVLSMHSPWEITAVSDVEDAAACYKAFLSMK</sequence>
<evidence type="ECO:0000256" key="7">
    <source>
        <dbReference type="ARBA" id="ARBA00022833"/>
    </source>
</evidence>
<dbReference type="GO" id="GO:0008237">
    <property type="term" value="F:metallopeptidase activity"/>
    <property type="evidence" value="ECO:0007669"/>
    <property type="project" value="UniProtKB-KW"/>
</dbReference>
<protein>
    <recommendedName>
        <fullName evidence="10">M18 family aminopeptidase</fullName>
        <ecNumber evidence="10">3.4.11.-</ecNumber>
    </recommendedName>
</protein>
<dbReference type="Gene3D" id="3.40.630.10">
    <property type="entry name" value="Zn peptidases"/>
    <property type="match status" value="1"/>
</dbReference>
<dbReference type="Gene3D" id="2.30.250.10">
    <property type="entry name" value="Aminopeptidase i, Domain 2"/>
    <property type="match status" value="1"/>
</dbReference>
<dbReference type="PRINTS" id="PR00932">
    <property type="entry name" value="AMINO1PTASE"/>
</dbReference>